<keyword evidence="7 12" id="KW-0798">TonB box</keyword>
<feature type="domain" description="TonB-dependent receptor plug" evidence="16">
    <location>
        <begin position="66"/>
        <end position="186"/>
    </location>
</feature>
<organism evidence="17 18">
    <name type="scientific">Nitrospirillum amazonense</name>
    <dbReference type="NCBI Taxonomy" id="28077"/>
    <lineage>
        <taxon>Bacteria</taxon>
        <taxon>Pseudomonadati</taxon>
        <taxon>Pseudomonadota</taxon>
        <taxon>Alphaproteobacteria</taxon>
        <taxon>Rhodospirillales</taxon>
        <taxon>Azospirillaceae</taxon>
        <taxon>Nitrospirillum</taxon>
    </lineage>
</organism>
<dbReference type="Pfam" id="PF00593">
    <property type="entry name" value="TonB_dep_Rec_b-barrel"/>
    <property type="match status" value="1"/>
</dbReference>
<feature type="signal peptide" evidence="14">
    <location>
        <begin position="1"/>
        <end position="29"/>
    </location>
</feature>
<comment type="caution">
    <text evidence="17">The sequence shown here is derived from an EMBL/GenBank/DDBJ whole genome shotgun (WGS) entry which is preliminary data.</text>
</comment>
<comment type="subcellular location">
    <subcellularLocation>
        <location evidence="1 11">Cell outer membrane</location>
        <topology evidence="1 11">Multi-pass membrane protein</topology>
    </subcellularLocation>
</comment>
<evidence type="ECO:0000256" key="12">
    <source>
        <dbReference type="RuleBase" id="RU003357"/>
    </source>
</evidence>
<evidence type="ECO:0000256" key="1">
    <source>
        <dbReference type="ARBA" id="ARBA00004571"/>
    </source>
</evidence>
<dbReference type="InterPro" id="IPR039426">
    <property type="entry name" value="TonB-dep_rcpt-like"/>
</dbReference>
<dbReference type="PANTHER" id="PTHR30069">
    <property type="entry name" value="TONB-DEPENDENT OUTER MEMBRANE RECEPTOR"/>
    <property type="match status" value="1"/>
</dbReference>
<reference evidence="17 18" key="1">
    <citation type="submission" date="2019-06" db="EMBL/GenBank/DDBJ databases">
        <title>Genomic Encyclopedia of Type Strains, Phase IV (KMG-V): Genome sequencing to study the core and pangenomes of soil and plant-associated prokaryotes.</title>
        <authorList>
            <person name="Whitman W."/>
        </authorList>
    </citation>
    <scope>NUCLEOTIDE SEQUENCE [LARGE SCALE GENOMIC DNA]</scope>
    <source>
        <strain evidence="17 18">BR 11622</strain>
    </source>
</reference>
<feature type="compositionally biased region" description="Low complexity" evidence="13">
    <location>
        <begin position="250"/>
        <end position="268"/>
    </location>
</feature>
<dbReference type="InterPro" id="IPR011276">
    <property type="entry name" value="TonB_haem/Hb_rcpt"/>
</dbReference>
<name>A0A560GWU5_9PROT</name>
<keyword evidence="4 11" id="KW-1134">Transmembrane beta strand</keyword>
<evidence type="ECO:0000259" key="15">
    <source>
        <dbReference type="Pfam" id="PF00593"/>
    </source>
</evidence>
<evidence type="ECO:0000313" key="17">
    <source>
        <dbReference type="EMBL" id="TWB38523.1"/>
    </source>
</evidence>
<gene>
    <name evidence="17" type="ORF">FBZ90_11211</name>
</gene>
<dbReference type="InterPro" id="IPR036942">
    <property type="entry name" value="Beta-barrel_TonB_sf"/>
</dbReference>
<keyword evidence="8 11" id="KW-0472">Membrane</keyword>
<dbReference type="RefSeq" id="WP_145734622.1">
    <property type="nucleotide sequence ID" value="NZ_VITR01000012.1"/>
</dbReference>
<evidence type="ECO:0000256" key="5">
    <source>
        <dbReference type="ARBA" id="ARBA00022692"/>
    </source>
</evidence>
<accession>A0A560GWU5</accession>
<keyword evidence="9 17" id="KW-0675">Receptor</keyword>
<evidence type="ECO:0000256" key="3">
    <source>
        <dbReference type="ARBA" id="ARBA00022448"/>
    </source>
</evidence>
<evidence type="ECO:0000256" key="8">
    <source>
        <dbReference type="ARBA" id="ARBA00023136"/>
    </source>
</evidence>
<evidence type="ECO:0000256" key="2">
    <source>
        <dbReference type="ARBA" id="ARBA00009810"/>
    </source>
</evidence>
<evidence type="ECO:0000256" key="9">
    <source>
        <dbReference type="ARBA" id="ARBA00023170"/>
    </source>
</evidence>
<dbReference type="NCBIfam" id="TIGR01786">
    <property type="entry name" value="TonB-hemlactrns"/>
    <property type="match status" value="1"/>
</dbReference>
<evidence type="ECO:0000256" key="13">
    <source>
        <dbReference type="SAM" id="MobiDB-lite"/>
    </source>
</evidence>
<dbReference type="PROSITE" id="PS52016">
    <property type="entry name" value="TONB_DEPENDENT_REC_3"/>
    <property type="match status" value="1"/>
</dbReference>
<dbReference type="GO" id="GO:0015344">
    <property type="term" value="F:siderophore uptake transmembrane transporter activity"/>
    <property type="evidence" value="ECO:0007669"/>
    <property type="project" value="TreeGrafter"/>
</dbReference>
<feature type="region of interest" description="Disordered" evidence="13">
    <location>
        <begin position="248"/>
        <end position="271"/>
    </location>
</feature>
<dbReference type="SUPFAM" id="SSF56935">
    <property type="entry name" value="Porins"/>
    <property type="match status" value="1"/>
</dbReference>
<dbReference type="InterPro" id="IPR037066">
    <property type="entry name" value="Plug_dom_sf"/>
</dbReference>
<dbReference type="EMBL" id="VITR01000012">
    <property type="protein sequence ID" value="TWB38523.1"/>
    <property type="molecule type" value="Genomic_DNA"/>
</dbReference>
<keyword evidence="3 11" id="KW-0813">Transport</keyword>
<dbReference type="CDD" id="cd01347">
    <property type="entry name" value="ligand_gated_channel"/>
    <property type="match status" value="1"/>
</dbReference>
<dbReference type="Proteomes" id="UP000315751">
    <property type="component" value="Unassembled WGS sequence"/>
</dbReference>
<keyword evidence="5 11" id="KW-0812">Transmembrane</keyword>
<dbReference type="GO" id="GO:0044718">
    <property type="term" value="P:siderophore transmembrane transport"/>
    <property type="evidence" value="ECO:0007669"/>
    <property type="project" value="TreeGrafter"/>
</dbReference>
<dbReference type="NCBIfam" id="TIGR01785">
    <property type="entry name" value="TonB-hemin"/>
    <property type="match status" value="1"/>
</dbReference>
<dbReference type="InterPro" id="IPR010949">
    <property type="entry name" value="TonB_Hb/transfer/lactofer_rcpt"/>
</dbReference>
<evidence type="ECO:0000256" key="10">
    <source>
        <dbReference type="ARBA" id="ARBA00023237"/>
    </source>
</evidence>
<feature type="chain" id="PRO_5022232941" evidence="14">
    <location>
        <begin position="30"/>
        <end position="773"/>
    </location>
</feature>
<proteinExistence type="inferred from homology"/>
<evidence type="ECO:0000259" key="16">
    <source>
        <dbReference type="Pfam" id="PF07715"/>
    </source>
</evidence>
<evidence type="ECO:0000313" key="18">
    <source>
        <dbReference type="Proteomes" id="UP000315751"/>
    </source>
</evidence>
<dbReference type="InterPro" id="IPR012910">
    <property type="entry name" value="Plug_dom"/>
</dbReference>
<dbReference type="Gene3D" id="2.40.170.20">
    <property type="entry name" value="TonB-dependent receptor, beta-barrel domain"/>
    <property type="match status" value="1"/>
</dbReference>
<evidence type="ECO:0000256" key="4">
    <source>
        <dbReference type="ARBA" id="ARBA00022452"/>
    </source>
</evidence>
<evidence type="ECO:0000256" key="11">
    <source>
        <dbReference type="PROSITE-ProRule" id="PRU01360"/>
    </source>
</evidence>
<dbReference type="GO" id="GO:0009279">
    <property type="term" value="C:cell outer membrane"/>
    <property type="evidence" value="ECO:0007669"/>
    <property type="project" value="UniProtKB-SubCell"/>
</dbReference>
<feature type="domain" description="TonB-dependent receptor-like beta-barrel" evidence="15">
    <location>
        <begin position="286"/>
        <end position="734"/>
    </location>
</feature>
<keyword evidence="10 11" id="KW-0998">Cell outer membrane</keyword>
<dbReference type="PANTHER" id="PTHR30069:SF29">
    <property type="entry name" value="HEMOGLOBIN AND HEMOGLOBIN-HAPTOGLOBIN-BINDING PROTEIN 1-RELATED"/>
    <property type="match status" value="1"/>
</dbReference>
<evidence type="ECO:0000256" key="14">
    <source>
        <dbReference type="SAM" id="SignalP"/>
    </source>
</evidence>
<keyword evidence="6 14" id="KW-0732">Signal</keyword>
<dbReference type="GO" id="GO:0015232">
    <property type="term" value="F:heme transmembrane transporter activity"/>
    <property type="evidence" value="ECO:0007669"/>
    <property type="project" value="InterPro"/>
</dbReference>
<dbReference type="OrthoDB" id="9760333at2"/>
<dbReference type="InterPro" id="IPR000531">
    <property type="entry name" value="Beta-barrel_TonB"/>
</dbReference>
<comment type="similarity">
    <text evidence="2 11 12">Belongs to the TonB-dependent receptor family.</text>
</comment>
<sequence length="773" mass="82418">MQRTLLQATVPLWLLAALGGATLSHAASAAVSDAASSAAPPDAAPADAADTAATITITATRTAKDISDVPASVSVITSQQIDDQLVTDIKDLVRYEPGVSVRKSPARFTLAGSSTGRDGDSGFNIRGLEGNRVLMLTDGIRVPDAYSFGAQNMGRGDYVDLGLLKSVEILRGPASALYGSDGVAGAVSFITKDPEDFLTAGPDGKTRDWAAQGSVGYTSADGAWSKGAVAAGRVGKLQALVAYTRRDGNETATNGDNNAANTDRTTANPQDLQSNAVLAKVVYEPSDAHRLRLAFDHDDNHTNTTVLSAIAKPPLSSTSVLGLIARDREDRNRVSLDHRYDIGADVIDSLRWTAYYQETHATQYGAEDRNTATDRTRDSTFDTRVYGFDLQAQSRTLGHDLTHTFVYGGDYSVTHQESLRDGTVPSAGDAFPSRAYPTTDYTLAGVFVQDEINAFDRRLTLYPAVRFDYYDLSPKKDDPLFTALTPISKNDSHVSPKLGILYHVLPDVGVFVNLAEGFKAPAPSQVNNGFANPTQNYKSVSNPNLKAETSQTIEGGFKFNGGWGEKAAGAGSGNAALGGGRWDASVTGYAGRYRDFIDQVQVGGTFTAANPAIYQYVNLSRVTLRGAEAKGQVTLNSGIGALAAFSYTQGDSTSGGVTTPLDSVDPWKVVLGLTYRDPAGRYGGQLTMTHSGAKDRSDVSSATYFLPKAFTILDATAYWTVTENASLRVGIFNLTDEKYWWWGDVRGQSATSTVLDAWTQPGRNVGASLTLKL</sequence>
<dbReference type="AlphaFoldDB" id="A0A560GWU5"/>
<dbReference type="Gene3D" id="2.170.130.10">
    <property type="entry name" value="TonB-dependent receptor, plug domain"/>
    <property type="match status" value="1"/>
</dbReference>
<evidence type="ECO:0000256" key="6">
    <source>
        <dbReference type="ARBA" id="ARBA00022729"/>
    </source>
</evidence>
<evidence type="ECO:0000256" key="7">
    <source>
        <dbReference type="ARBA" id="ARBA00023077"/>
    </source>
</evidence>
<protein>
    <submittedName>
        <fullName evidence="17">Hemoglobin/transferrin/lactoferrin receptor protein</fullName>
    </submittedName>
</protein>
<dbReference type="Pfam" id="PF07715">
    <property type="entry name" value="Plug"/>
    <property type="match status" value="1"/>
</dbReference>
<keyword evidence="18" id="KW-1185">Reference proteome</keyword>